<keyword evidence="2" id="KW-0472">Membrane</keyword>
<gene>
    <name evidence="3" type="ORF">V565_187670</name>
</gene>
<dbReference type="Proteomes" id="UP000027456">
    <property type="component" value="Unassembled WGS sequence"/>
</dbReference>
<keyword evidence="2 3" id="KW-0812">Transmembrane</keyword>
<organism evidence="3 4">
    <name type="scientific">Rhizoctonia solani 123E</name>
    <dbReference type="NCBI Taxonomy" id="1423351"/>
    <lineage>
        <taxon>Eukaryota</taxon>
        <taxon>Fungi</taxon>
        <taxon>Dikarya</taxon>
        <taxon>Basidiomycota</taxon>
        <taxon>Agaricomycotina</taxon>
        <taxon>Agaricomycetes</taxon>
        <taxon>Cantharellales</taxon>
        <taxon>Ceratobasidiaceae</taxon>
        <taxon>Rhizoctonia</taxon>
    </lineage>
</organism>
<evidence type="ECO:0000256" key="2">
    <source>
        <dbReference type="SAM" id="Phobius"/>
    </source>
</evidence>
<evidence type="ECO:0000313" key="3">
    <source>
        <dbReference type="EMBL" id="KEP46651.1"/>
    </source>
</evidence>
<evidence type="ECO:0000313" key="4">
    <source>
        <dbReference type="Proteomes" id="UP000027456"/>
    </source>
</evidence>
<dbReference type="OrthoDB" id="3261585at2759"/>
<feature type="transmembrane region" description="Helical" evidence="2">
    <location>
        <begin position="162"/>
        <end position="180"/>
    </location>
</feature>
<reference evidence="3 4" key="1">
    <citation type="submission" date="2013-12" db="EMBL/GenBank/DDBJ databases">
        <authorList>
            <person name="Cubeta M."/>
            <person name="Pakala S."/>
            <person name="Fedorova N."/>
            <person name="Thomas E."/>
            <person name="Dean R."/>
            <person name="Jabaji S."/>
            <person name="Neate S."/>
            <person name="Toda T."/>
            <person name="Tavantzis S."/>
            <person name="Vilgalys R."/>
            <person name="Bharathan N."/>
            <person name="Pakala S."/>
            <person name="Losada L.S."/>
            <person name="Zafar N."/>
            <person name="Nierman W."/>
        </authorList>
    </citation>
    <scope>NUCLEOTIDE SEQUENCE [LARGE SCALE GENOMIC DNA]</scope>
    <source>
        <strain evidence="3 4">123E</strain>
    </source>
</reference>
<keyword evidence="2" id="KW-1133">Transmembrane helix</keyword>
<comment type="caution">
    <text evidence="3">The sequence shown here is derived from an EMBL/GenBank/DDBJ whole genome shotgun (WGS) entry which is preliminary data.</text>
</comment>
<accession>A0A074RHQ9</accession>
<dbReference type="AlphaFoldDB" id="A0A074RHQ9"/>
<feature type="transmembrane region" description="Helical" evidence="2">
    <location>
        <begin position="65"/>
        <end position="88"/>
    </location>
</feature>
<sequence>MIFIDRQRTDTYLGCVVTQVVVNFCLSVLVVLHNQDTNLSIVVLDAQWYLPISFEYYPISAAFEIFVMIVGLCSLCLMGISLSSILALRSCVPVRQLWKANTKDAFKGVTSPTASPHTLTLFGRPRETKIPLSGPFVVVCRVIKMRFTYLLFRRIKPVETRLYAFARNSFAIVAIGILIFRTATALQRAQNEIGTRVISRTCDDALPSPYISILSDRLIYDTEFGTAHSDVNVSVSIVWPTTIGGYNDESASNVSDPFPSYWPPEYNCTVVQSRPFTTVISYGVYQNRTLELFRCDIGNAMIDTGYSDDQLASYRVKVWPAAISERRLLNIQMPRIWLLNMDELDSKRTNFDQVRMYLPPLKLRYGSHLVAQASLITRRFIKSSLMKDIIFNFKPEYESLSLYPIAEPSMVPLNSSDINIATAVIRPVLAPGLMYHRNRAYSQIPTDFSMMVCDYVEDYRTSTIVDVIGSVGGLFALLQATHLLLFGRPLLWGLTGAKLLSPFGILGQCSSRGFKRRLKEGYHVEDGEDGTETIRIVKFLRDFVIDFGPADLDLEKCAERQSASPTPASHGRSTGTPM</sequence>
<proteinExistence type="predicted"/>
<feature type="transmembrane region" description="Helical" evidence="2">
    <location>
        <begin position="12"/>
        <end position="32"/>
    </location>
</feature>
<keyword evidence="4" id="KW-1185">Reference proteome</keyword>
<protein>
    <submittedName>
        <fullName evidence="3">Putative transmembrane protein</fullName>
    </submittedName>
</protein>
<evidence type="ECO:0000256" key="1">
    <source>
        <dbReference type="SAM" id="MobiDB-lite"/>
    </source>
</evidence>
<name>A0A074RHQ9_9AGAM</name>
<dbReference type="HOGENOM" id="CLU_028554_0_0_1"/>
<feature type="compositionally biased region" description="Polar residues" evidence="1">
    <location>
        <begin position="561"/>
        <end position="578"/>
    </location>
</feature>
<feature type="region of interest" description="Disordered" evidence="1">
    <location>
        <begin position="558"/>
        <end position="578"/>
    </location>
</feature>
<dbReference type="EMBL" id="AZST01001004">
    <property type="protein sequence ID" value="KEP46651.1"/>
    <property type="molecule type" value="Genomic_DNA"/>
</dbReference>